<dbReference type="InterPro" id="IPR023707">
    <property type="entry name" value="OM_assembly_BamA"/>
</dbReference>
<dbReference type="RefSeq" id="WP_001938844.1">
    <property type="nucleotide sequence ID" value="NZ_KB644465.1"/>
</dbReference>
<dbReference type="Gene3D" id="3.10.20.310">
    <property type="entry name" value="membrane protein fhac"/>
    <property type="match status" value="5"/>
</dbReference>
<dbReference type="GO" id="GO:0009279">
    <property type="term" value="C:cell outer membrane"/>
    <property type="evidence" value="ECO:0007669"/>
    <property type="project" value="UniProtKB-UniRule"/>
</dbReference>
<dbReference type="Pfam" id="PF01103">
    <property type="entry name" value="Omp85"/>
    <property type="match status" value="1"/>
</dbReference>
<evidence type="ECO:0000256" key="5">
    <source>
        <dbReference type="ARBA" id="ARBA00022737"/>
    </source>
</evidence>
<keyword evidence="2" id="KW-1134">Transmembrane beta strand</keyword>
<sequence>MISYNNATNNTQAKTIKEISIKKFILSSLVFACINTGVEALENDGSKLNDLASPKETPKEAQKSETQKNEAQNETPQSNQTPKEMKVKSISYVRLSYMSDMLANEIVKIRVGDMVDSKKIDTAVLALFNQGYFKDVYATFENGILEFHFDEKARIAGVEIKGYGTEKEKDGLKSQMGIKKGDTFDEQKLEHAKTALKTALEGQGYYGSVVEVRTQKVSEGALLIVFDVNRGDSIYIKQSIYEGSDKLKRRVIESLSANKQRDFMGWMWGLNDGKLRLDQLEYDSLRIQDVYMRRGYLDAHISSPFLKTDFSTHDAKLHYKVKEGIQYRISDILIEIDNPVVPLKTLEKALKVKRKDVFNIEHLRADAQILKTEIADKGYAFAVVKPDLDKDEKNGLVKVIYRIEVGDMVHINDVIISGNQRTSDRIIRRELLLGPKDKYNLTKLRNSENSLRRLGFFSKVKIEEKRVNSSLMDLLVSVEEGRTGQLQFGLGYGSYGGLMLNGSVSERNLFGTGQSMSLYANIATGGGRSYPGMPKGAGRMFAGNLSLTNPRIFDSWYSSTINLYADYRISYQYIQQGGGFGVNIGRMLGNRTHVSLGYNLNVTKLLGFSSPLYNRYYSSVNEVVSPRQCSTPASVIINRLSGGRTPLVPESCSNPGAITTSPEIKGIWDRDYHTPITSSFTLDVSYDNTDDYYFPRNGVIFSSYATMSGLPSSGTLNSWNGLGGNVRNTKVYGKFAAYHHLQKYLLIDLIARFKTQGGYIFRYNTDDYLPLNSTFYMGGVTTVRGFRNGSVTPKDEFGLWLGGDGIFTASTELSYGVLKAAKMRLAWFFDFGFLTFKTPTRGSFFYNAPLTTANFKDYGVIGAGFERATWRASTGLQIEWISPMGPLVLIFPIAFFNQWGDGNGKKCKGLCFNPNMDDYTQHFEFSMGTRF</sequence>
<dbReference type="PANTHER" id="PTHR12815">
    <property type="entry name" value="SORTING AND ASSEMBLY MACHINERY SAMM50 PROTEIN FAMILY MEMBER"/>
    <property type="match status" value="1"/>
</dbReference>
<evidence type="ECO:0000256" key="8">
    <source>
        <dbReference type="NCBIfam" id="TIGR03303"/>
    </source>
</evidence>
<comment type="subcellular location">
    <subcellularLocation>
        <location evidence="1">Membrane</location>
    </subcellularLocation>
</comment>
<evidence type="ECO:0000256" key="4">
    <source>
        <dbReference type="ARBA" id="ARBA00022729"/>
    </source>
</evidence>
<feature type="domain" description="POTRA" evidence="10">
    <location>
        <begin position="153"/>
        <end position="229"/>
    </location>
</feature>
<keyword evidence="4" id="KW-0732">Signal</keyword>
<evidence type="ECO:0000256" key="1">
    <source>
        <dbReference type="ARBA" id="ARBA00004370"/>
    </source>
</evidence>
<dbReference type="NCBIfam" id="TIGR03303">
    <property type="entry name" value="OM_YaeT"/>
    <property type="match status" value="1"/>
</dbReference>
<keyword evidence="6" id="KW-0472">Membrane</keyword>
<evidence type="ECO:0000313" key="12">
    <source>
        <dbReference type="Proteomes" id="UP000012012"/>
    </source>
</evidence>
<comment type="caution">
    <text evidence="11">The sequence shown here is derived from an EMBL/GenBank/DDBJ whole genome shotgun (WGS) entry which is preliminary data.</text>
</comment>
<dbReference type="AlphaFoldDB" id="A0AAV3IER5"/>
<proteinExistence type="predicted"/>
<dbReference type="Pfam" id="PF07244">
    <property type="entry name" value="POTRA"/>
    <property type="match status" value="4"/>
</dbReference>
<keyword evidence="7" id="KW-0998">Cell outer membrane</keyword>
<evidence type="ECO:0000313" key="11">
    <source>
        <dbReference type="EMBL" id="EMG95455.1"/>
    </source>
</evidence>
<feature type="domain" description="POTRA" evidence="10">
    <location>
        <begin position="327"/>
        <end position="406"/>
    </location>
</feature>
<dbReference type="Gene3D" id="2.40.160.50">
    <property type="entry name" value="membrane protein fhac: a member of the omp85/tpsb transporter family"/>
    <property type="match status" value="1"/>
</dbReference>
<evidence type="ECO:0000259" key="10">
    <source>
        <dbReference type="PROSITE" id="PS51779"/>
    </source>
</evidence>
<dbReference type="Proteomes" id="UP000012012">
    <property type="component" value="Unassembled WGS sequence"/>
</dbReference>
<organism evidence="11 12">
    <name type="scientific">Helicobacter pylori GAM120Ai</name>
    <dbReference type="NCBI Taxonomy" id="1159029"/>
    <lineage>
        <taxon>Bacteria</taxon>
        <taxon>Pseudomonadati</taxon>
        <taxon>Campylobacterota</taxon>
        <taxon>Epsilonproteobacteria</taxon>
        <taxon>Campylobacterales</taxon>
        <taxon>Helicobacteraceae</taxon>
        <taxon>Helicobacter</taxon>
    </lineage>
</organism>
<accession>A0AAV3IER5</accession>
<reference evidence="11 12" key="1">
    <citation type="submission" date="2012-11" db="EMBL/GenBank/DDBJ databases">
        <authorList>
            <person name="Weinstock G."/>
            <person name="Sodergren E."/>
            <person name="Lobos E.A."/>
            <person name="Fulton L."/>
            <person name="Fulton R."/>
            <person name="Courtney L."/>
            <person name="Fronick C."/>
            <person name="O'Laughlin M."/>
            <person name="Godfrey J."/>
            <person name="Wilson R.M."/>
            <person name="Miner T."/>
            <person name="Farmer C."/>
            <person name="Delehaunty K."/>
            <person name="Cordes M."/>
            <person name="Minx P."/>
            <person name="Tomlinson C."/>
            <person name="Chen J."/>
            <person name="Wollam A."/>
            <person name="Pepin K.H."/>
            <person name="Bhonagiri V."/>
            <person name="Zhang X."/>
            <person name="Suruliraj S."/>
            <person name="Antonio M."/>
            <person name="Secka O."/>
            <person name="Thomas J."/>
            <person name="Warren W."/>
            <person name="Mitreva M."/>
            <person name="Mardis E.R."/>
            <person name="Wilson R.K."/>
        </authorList>
    </citation>
    <scope>NUCLEOTIDE SEQUENCE [LARGE SCALE GENOMIC DNA]</scope>
    <source>
        <strain evidence="11 12">GAM120Ai</strain>
    </source>
</reference>
<dbReference type="PIRSF" id="PIRSF006076">
    <property type="entry name" value="OM_assembly_OMP85"/>
    <property type="match status" value="1"/>
</dbReference>
<dbReference type="InterPro" id="IPR034746">
    <property type="entry name" value="POTRA"/>
</dbReference>
<name>A0AAV3IER5_HELPX</name>
<evidence type="ECO:0000256" key="9">
    <source>
        <dbReference type="SAM" id="MobiDB-lite"/>
    </source>
</evidence>
<gene>
    <name evidence="11" type="ORF">HMPREF1401_00916</name>
</gene>
<feature type="domain" description="POTRA" evidence="10">
    <location>
        <begin position="234"/>
        <end position="324"/>
    </location>
</feature>
<dbReference type="InterPro" id="IPR010827">
    <property type="entry name" value="BamA/TamA_POTRA"/>
</dbReference>
<dbReference type="PROSITE" id="PS51779">
    <property type="entry name" value="POTRA"/>
    <property type="match status" value="4"/>
</dbReference>
<dbReference type="InterPro" id="IPR000184">
    <property type="entry name" value="Bac_surfAg_D15"/>
</dbReference>
<evidence type="ECO:0000256" key="2">
    <source>
        <dbReference type="ARBA" id="ARBA00022452"/>
    </source>
</evidence>
<evidence type="ECO:0000256" key="3">
    <source>
        <dbReference type="ARBA" id="ARBA00022692"/>
    </source>
</evidence>
<evidence type="ECO:0000256" key="7">
    <source>
        <dbReference type="ARBA" id="ARBA00023237"/>
    </source>
</evidence>
<feature type="region of interest" description="Disordered" evidence="9">
    <location>
        <begin position="45"/>
        <end position="85"/>
    </location>
</feature>
<dbReference type="GO" id="GO:0071709">
    <property type="term" value="P:membrane assembly"/>
    <property type="evidence" value="ECO:0007669"/>
    <property type="project" value="InterPro"/>
</dbReference>
<dbReference type="EMBL" id="APDF01000039">
    <property type="protein sequence ID" value="EMG95455.1"/>
    <property type="molecule type" value="Genomic_DNA"/>
</dbReference>
<dbReference type="PANTHER" id="PTHR12815:SF23">
    <property type="entry name" value="OUTER MEMBRANE PROTEIN ASSEMBLY FACTOR BAMA"/>
    <property type="match status" value="1"/>
</dbReference>
<keyword evidence="3" id="KW-0812">Transmembrane</keyword>
<feature type="compositionally biased region" description="Basic and acidic residues" evidence="9">
    <location>
        <begin position="56"/>
        <end position="68"/>
    </location>
</feature>
<dbReference type="InterPro" id="IPR039910">
    <property type="entry name" value="D15-like"/>
</dbReference>
<evidence type="ECO:0000256" key="6">
    <source>
        <dbReference type="ARBA" id="ARBA00023136"/>
    </source>
</evidence>
<feature type="domain" description="POTRA" evidence="10">
    <location>
        <begin position="409"/>
        <end position="481"/>
    </location>
</feature>
<protein>
    <recommendedName>
        <fullName evidence="8">Outer membrane protein assembly factor BamA</fullName>
    </recommendedName>
</protein>
<feature type="compositionally biased region" description="Polar residues" evidence="9">
    <location>
        <begin position="69"/>
        <end position="82"/>
    </location>
</feature>
<keyword evidence="5" id="KW-0677">Repeat</keyword>